<reference evidence="1" key="1">
    <citation type="submission" date="2011-09" db="EMBL/GenBank/DDBJ databases">
        <title>The permanent draft genome of Mucilaginibacter paludis DSM 18603.</title>
        <authorList>
            <consortium name="US DOE Joint Genome Institute (JGI-PGF)"/>
            <person name="Lucas S."/>
            <person name="Han J."/>
            <person name="Lapidus A."/>
            <person name="Bruce D."/>
            <person name="Goodwin L."/>
            <person name="Pitluck S."/>
            <person name="Peters L."/>
            <person name="Kyrpides N."/>
            <person name="Mavromatis K."/>
            <person name="Ivanova N."/>
            <person name="Mikhailova N."/>
            <person name="Held B."/>
            <person name="Detter J.C."/>
            <person name="Tapia R."/>
            <person name="Han C."/>
            <person name="Land M."/>
            <person name="Hauser L."/>
            <person name="Markowitz V."/>
            <person name="Cheng J.-F."/>
            <person name="Hugenholtz P."/>
            <person name="Woyke T."/>
            <person name="Wu D."/>
            <person name="Tindall B."/>
            <person name="Brambilla E."/>
            <person name="Klenk H.-P."/>
            <person name="Eisen J.A."/>
        </authorList>
    </citation>
    <scope>NUCLEOTIDE SEQUENCE [LARGE SCALE GENOMIC DNA]</scope>
    <source>
        <strain evidence="1">DSM 18603</strain>
    </source>
</reference>
<dbReference type="STRING" id="714943.Mucpa_3564"/>
<dbReference type="AlphaFoldDB" id="H1YIW7"/>
<gene>
    <name evidence="1" type="ORF">Mucpa_3564</name>
</gene>
<dbReference type="HOGENOM" id="CLU_3009375_0_0_10"/>
<evidence type="ECO:0000313" key="2">
    <source>
        <dbReference type="Proteomes" id="UP000002774"/>
    </source>
</evidence>
<dbReference type="EMBL" id="CM001403">
    <property type="protein sequence ID" value="EHQ27662.1"/>
    <property type="molecule type" value="Genomic_DNA"/>
</dbReference>
<accession>H1YIW7</accession>
<dbReference type="Proteomes" id="UP000002774">
    <property type="component" value="Chromosome"/>
</dbReference>
<name>H1YIW7_9SPHI</name>
<sequence length="56" mass="6079">MGTSHNKPPQKHALIQLFHKAAGFLLPLQKPSSVYLAECKKVLAYAISDVVTGLAF</sequence>
<protein>
    <submittedName>
        <fullName evidence="1">Uncharacterized protein</fullName>
    </submittedName>
</protein>
<proteinExistence type="predicted"/>
<evidence type="ECO:0000313" key="1">
    <source>
        <dbReference type="EMBL" id="EHQ27662.1"/>
    </source>
</evidence>
<organism evidence="1 2">
    <name type="scientific">Mucilaginibacter paludis DSM 18603</name>
    <dbReference type="NCBI Taxonomy" id="714943"/>
    <lineage>
        <taxon>Bacteria</taxon>
        <taxon>Pseudomonadati</taxon>
        <taxon>Bacteroidota</taxon>
        <taxon>Sphingobacteriia</taxon>
        <taxon>Sphingobacteriales</taxon>
        <taxon>Sphingobacteriaceae</taxon>
        <taxon>Mucilaginibacter</taxon>
    </lineage>
</organism>
<keyword evidence="2" id="KW-1185">Reference proteome</keyword>